<dbReference type="SMART" id="SM00852">
    <property type="entry name" value="MoCF_biosynth"/>
    <property type="match status" value="1"/>
</dbReference>
<dbReference type="InterPro" id="IPR001453">
    <property type="entry name" value="MoaB/Mog_dom"/>
</dbReference>
<dbReference type="Proteomes" id="UP000094236">
    <property type="component" value="Unassembled WGS sequence"/>
</dbReference>
<evidence type="ECO:0000313" key="2">
    <source>
        <dbReference type="EMBL" id="ODV97706.1"/>
    </source>
</evidence>
<organism evidence="2 3">
    <name type="scientific">Pachysolen tannophilus NRRL Y-2460</name>
    <dbReference type="NCBI Taxonomy" id="669874"/>
    <lineage>
        <taxon>Eukaryota</taxon>
        <taxon>Fungi</taxon>
        <taxon>Dikarya</taxon>
        <taxon>Ascomycota</taxon>
        <taxon>Saccharomycotina</taxon>
        <taxon>Pichiomycetes</taxon>
        <taxon>Pachysolenaceae</taxon>
        <taxon>Pachysolen</taxon>
    </lineage>
</organism>
<sequence>MFQVMFHKLTKKNCNYLLSGFLVRFSSTYLTPIKTAGCIVIGDEVLNSKIRDTNSQFFAKYCFGKGIDLKKISIIGDDELEIKNTVLEFDKKFDFIVTSGGIGPTHDDITYSSIAKAFNLPLEIDLFAREKLETHHSELIKNFNKEQKEANLRMVTLPHGSNVQTFYTQDLWVPIVNINNKLNILPGIPRLFERMLLEGIDPAIAKRLDPNLKFKSYYVNTKFPESRIAPILNKLIKNDRFNQIDIKLGCYPHKDSNTVSVTGRILNDNILNELVTIIEKELNGMVITKAQEHEFSQSSYNI</sequence>
<gene>
    <name evidence="2" type="ORF">PACTADRAFT_78158</name>
</gene>
<keyword evidence="3" id="KW-1185">Reference proteome</keyword>
<dbReference type="EMBL" id="KV454011">
    <property type="protein sequence ID" value="ODV97706.1"/>
    <property type="molecule type" value="Genomic_DNA"/>
</dbReference>
<protein>
    <recommendedName>
        <fullName evidence="1">MoaB/Mog domain-containing protein</fullName>
    </recommendedName>
</protein>
<dbReference type="PANTHER" id="PTHR47675:SF1">
    <property type="entry name" value="MOLYBDOPTERIN BINDING DOMAIN PROTEIN (AFU_ORTHOLOGUE AFUA_5G11210)"/>
    <property type="match status" value="1"/>
</dbReference>
<proteinExistence type="predicted"/>
<evidence type="ECO:0000259" key="1">
    <source>
        <dbReference type="SMART" id="SM00852"/>
    </source>
</evidence>
<dbReference type="Pfam" id="PF00994">
    <property type="entry name" value="MoCF_biosynth"/>
    <property type="match status" value="1"/>
</dbReference>
<name>A0A1E4U123_PACTA</name>
<dbReference type="Gene3D" id="3.40.980.10">
    <property type="entry name" value="MoaB/Mog-like domain"/>
    <property type="match status" value="1"/>
</dbReference>
<dbReference type="PANTHER" id="PTHR47675">
    <property type="entry name" value="MOLYBDOPTERIN BINDING DOMAIN PROTEIN (AFU_ORTHOLOGUE AFUA_5G11210)"/>
    <property type="match status" value="1"/>
</dbReference>
<accession>A0A1E4U123</accession>
<dbReference type="STRING" id="669874.A0A1E4U123"/>
<reference evidence="3" key="1">
    <citation type="submission" date="2016-05" db="EMBL/GenBank/DDBJ databases">
        <title>Comparative genomics of biotechnologically important yeasts.</title>
        <authorList>
            <consortium name="DOE Joint Genome Institute"/>
            <person name="Riley R."/>
            <person name="Haridas S."/>
            <person name="Wolfe K.H."/>
            <person name="Lopes M.R."/>
            <person name="Hittinger C.T."/>
            <person name="Goker M."/>
            <person name="Salamov A."/>
            <person name="Wisecaver J."/>
            <person name="Long T.M."/>
            <person name="Aerts A.L."/>
            <person name="Barry K."/>
            <person name="Choi C."/>
            <person name="Clum A."/>
            <person name="Coughlan A.Y."/>
            <person name="Deshpande S."/>
            <person name="Douglass A.P."/>
            <person name="Hanson S.J."/>
            <person name="Klenk H.-P."/>
            <person name="Labutti K."/>
            <person name="Lapidus A."/>
            <person name="Lindquist E."/>
            <person name="Lipzen A."/>
            <person name="Meier-Kolthoff J.P."/>
            <person name="Ohm R.A."/>
            <person name="Otillar R.P."/>
            <person name="Pangilinan J."/>
            <person name="Peng Y."/>
            <person name="Rokas A."/>
            <person name="Rosa C.A."/>
            <person name="Scheuner C."/>
            <person name="Sibirny A.A."/>
            <person name="Slot J.C."/>
            <person name="Stielow J.B."/>
            <person name="Sun H."/>
            <person name="Kurtzman C.P."/>
            <person name="Blackwell M."/>
            <person name="Grigoriev I.V."/>
            <person name="Jeffries T.W."/>
        </authorList>
    </citation>
    <scope>NUCLEOTIDE SEQUENCE [LARGE SCALE GENOMIC DNA]</scope>
    <source>
        <strain evidence="3">NRRL Y-2460</strain>
    </source>
</reference>
<evidence type="ECO:0000313" key="3">
    <source>
        <dbReference type="Proteomes" id="UP000094236"/>
    </source>
</evidence>
<dbReference type="InterPro" id="IPR036425">
    <property type="entry name" value="MoaB/Mog-like_dom_sf"/>
</dbReference>
<dbReference type="SUPFAM" id="SSF53218">
    <property type="entry name" value="Molybdenum cofactor biosynthesis proteins"/>
    <property type="match status" value="1"/>
</dbReference>
<dbReference type="CDD" id="cd00885">
    <property type="entry name" value="cinA"/>
    <property type="match status" value="1"/>
</dbReference>
<dbReference type="GO" id="GO:0047884">
    <property type="term" value="F:FAD diphosphatase activity"/>
    <property type="evidence" value="ECO:0007669"/>
    <property type="project" value="EnsemblFungi"/>
</dbReference>
<dbReference type="GO" id="GO:0042726">
    <property type="term" value="P:flavin-containing compound metabolic process"/>
    <property type="evidence" value="ECO:0007669"/>
    <property type="project" value="EnsemblFungi"/>
</dbReference>
<feature type="domain" description="MoaB/Mog" evidence="1">
    <location>
        <begin position="37"/>
        <end position="206"/>
    </location>
</feature>
<dbReference type="OrthoDB" id="448496at2759"/>
<dbReference type="AlphaFoldDB" id="A0A1E4U123"/>